<dbReference type="Proteomes" id="UP001066276">
    <property type="component" value="Chromosome 9"/>
</dbReference>
<evidence type="ECO:0000313" key="3">
    <source>
        <dbReference type="Proteomes" id="UP001066276"/>
    </source>
</evidence>
<accession>A0AAV7MSM7</accession>
<protein>
    <submittedName>
        <fullName evidence="2">Uncharacterized protein</fullName>
    </submittedName>
</protein>
<name>A0AAV7MSM7_PLEWA</name>
<organism evidence="2 3">
    <name type="scientific">Pleurodeles waltl</name>
    <name type="common">Iberian ribbed newt</name>
    <dbReference type="NCBI Taxonomy" id="8319"/>
    <lineage>
        <taxon>Eukaryota</taxon>
        <taxon>Metazoa</taxon>
        <taxon>Chordata</taxon>
        <taxon>Craniata</taxon>
        <taxon>Vertebrata</taxon>
        <taxon>Euteleostomi</taxon>
        <taxon>Amphibia</taxon>
        <taxon>Batrachia</taxon>
        <taxon>Caudata</taxon>
        <taxon>Salamandroidea</taxon>
        <taxon>Salamandridae</taxon>
        <taxon>Pleurodelinae</taxon>
        <taxon>Pleurodeles</taxon>
    </lineage>
</organism>
<reference evidence="2" key="1">
    <citation type="journal article" date="2022" name="bioRxiv">
        <title>Sequencing and chromosome-scale assembly of the giantPleurodeles waltlgenome.</title>
        <authorList>
            <person name="Brown T."/>
            <person name="Elewa A."/>
            <person name="Iarovenko S."/>
            <person name="Subramanian E."/>
            <person name="Araus A.J."/>
            <person name="Petzold A."/>
            <person name="Susuki M."/>
            <person name="Suzuki K.-i.T."/>
            <person name="Hayashi T."/>
            <person name="Toyoda A."/>
            <person name="Oliveira C."/>
            <person name="Osipova E."/>
            <person name="Leigh N.D."/>
            <person name="Simon A."/>
            <person name="Yun M.H."/>
        </authorList>
    </citation>
    <scope>NUCLEOTIDE SEQUENCE</scope>
    <source>
        <strain evidence="2">20211129_DDA</strain>
        <tissue evidence="2">Liver</tissue>
    </source>
</reference>
<dbReference type="EMBL" id="JANPWB010000013">
    <property type="protein sequence ID" value="KAJ1104988.1"/>
    <property type="molecule type" value="Genomic_DNA"/>
</dbReference>
<keyword evidence="3" id="KW-1185">Reference proteome</keyword>
<evidence type="ECO:0000313" key="2">
    <source>
        <dbReference type="EMBL" id="KAJ1104988.1"/>
    </source>
</evidence>
<dbReference type="AlphaFoldDB" id="A0AAV7MSM7"/>
<feature type="region of interest" description="Disordered" evidence="1">
    <location>
        <begin position="1"/>
        <end position="79"/>
    </location>
</feature>
<feature type="compositionally biased region" description="Basic and acidic residues" evidence="1">
    <location>
        <begin position="40"/>
        <end position="49"/>
    </location>
</feature>
<gene>
    <name evidence="2" type="ORF">NDU88_002396</name>
</gene>
<comment type="caution">
    <text evidence="2">The sequence shown here is derived from an EMBL/GenBank/DDBJ whole genome shotgun (WGS) entry which is preliminary data.</text>
</comment>
<proteinExistence type="predicted"/>
<evidence type="ECO:0000256" key="1">
    <source>
        <dbReference type="SAM" id="MobiDB-lite"/>
    </source>
</evidence>
<sequence>MRAGKNGVAIWRSPMRSGTIGRSSGDRSRDNSAGGTSDQSWERKVDIVKENQGITTIPSGPSAEEEAVGPYAMAQEGRG</sequence>